<organism evidence="2 3">
    <name type="scientific">Plasmodium falciparum (isolate Dd2)</name>
    <dbReference type="NCBI Taxonomy" id="57267"/>
    <lineage>
        <taxon>Eukaryota</taxon>
        <taxon>Sar</taxon>
        <taxon>Alveolata</taxon>
        <taxon>Apicomplexa</taxon>
        <taxon>Aconoidasida</taxon>
        <taxon>Haemosporida</taxon>
        <taxon>Plasmodiidae</taxon>
        <taxon>Plasmodium</taxon>
        <taxon>Plasmodium (Laverania)</taxon>
    </lineage>
</organism>
<feature type="non-terminal residue" evidence="2">
    <location>
        <position position="1"/>
    </location>
</feature>
<reference evidence="3" key="2">
    <citation type="submission" date="2006-09" db="EMBL/GenBank/DDBJ databases">
        <title>The genome sequence of Plasmodium falciparum Dd2.</title>
        <authorList>
            <consortium name="The Broad Institute Genome Sequencing Platform"/>
            <person name="Birren B."/>
            <person name="Lander E."/>
            <person name="Galagan J."/>
            <person name="Nusbaum C."/>
            <person name="Devon K."/>
            <person name="Henn M."/>
            <person name="Jaffe D."/>
            <person name="Butler J."/>
            <person name="Alvarez P."/>
            <person name="Gnerre S."/>
            <person name="Grabherr M."/>
            <person name="Kleber M."/>
            <person name="Mauceli E."/>
            <person name="Brockman W."/>
            <person name="MacCallum I.A."/>
            <person name="Rounsley S."/>
            <person name="Young S."/>
            <person name="LaButti K."/>
            <person name="Pushparaj V."/>
            <person name="DeCaprio D."/>
            <person name="Crawford M."/>
            <person name="Koehrsen M."/>
            <person name="Engels R."/>
            <person name="Montgomery P."/>
            <person name="Pearson M."/>
            <person name="Howarth C."/>
            <person name="Larson L."/>
            <person name="Luoma S."/>
            <person name="White J."/>
            <person name="Kodira C."/>
            <person name="Zeng Q."/>
            <person name="O'Leary S."/>
            <person name="Yandava C."/>
            <person name="Alvarado L."/>
            <person name="Wirth D."/>
            <person name="Volkman S."/>
            <person name="Hartl D."/>
        </authorList>
    </citation>
    <scope>NUCLEOTIDE SEQUENCE [LARGE SCALE GENOMIC DNA]</scope>
</reference>
<proteinExistence type="predicted"/>
<protein>
    <submittedName>
        <fullName evidence="2">Uncharacterized protein</fullName>
    </submittedName>
</protein>
<dbReference type="EMBL" id="GG702632">
    <property type="protein sequence ID" value="KOB89541.1"/>
    <property type="molecule type" value="Genomic_DNA"/>
</dbReference>
<reference evidence="3" key="1">
    <citation type="submission" date="2006-09" db="EMBL/GenBank/DDBJ databases">
        <title>Annotation of Plasmodium falciparum Dd2.</title>
        <authorList>
            <consortium name="The Broad Institute Genome Sequencing Platform"/>
            <person name="Volkman S.K."/>
            <person name="Neafsey D.E."/>
            <person name="Dash A.P."/>
            <person name="Chitnis C.E."/>
            <person name="Hartl D.L."/>
            <person name="Young S.K."/>
            <person name="Zeng Q."/>
            <person name="Koehrsen M."/>
            <person name="Alvarado L."/>
            <person name="Berlin A."/>
            <person name="Borenstein D."/>
            <person name="Chapman S.B."/>
            <person name="Chen Z."/>
            <person name="Engels R."/>
            <person name="Freedman E."/>
            <person name="Gellesch M."/>
            <person name="Goldberg J."/>
            <person name="Griggs A."/>
            <person name="Gujja S."/>
            <person name="Heilman E.R."/>
            <person name="Heiman D.I."/>
            <person name="Howarth C."/>
            <person name="Jen D."/>
            <person name="Larson L."/>
            <person name="Mehta T."/>
            <person name="Neiman D."/>
            <person name="Park D."/>
            <person name="Pearson M."/>
            <person name="Roberts A."/>
            <person name="Saif S."/>
            <person name="Shea T."/>
            <person name="Shenoy N."/>
            <person name="Sisk P."/>
            <person name="Stolte C."/>
            <person name="Sykes S."/>
            <person name="Walk T."/>
            <person name="White J."/>
            <person name="Yandava C."/>
            <person name="Haas B."/>
            <person name="Henn M.R."/>
            <person name="Nusbaum C."/>
            <person name="Birren B."/>
        </authorList>
    </citation>
    <scope>NUCLEOTIDE SEQUENCE [LARGE SCALE GENOMIC DNA]</scope>
</reference>
<sequence>AAGGGRRGWDLPREGEGKVKRPTRGRGRLSLPKKTRYDKRDTDMYNYLEDYEDFDEEYDF</sequence>
<dbReference type="KEGG" id="pfd:PFDG_05090"/>
<feature type="compositionally biased region" description="Basic residues" evidence="1">
    <location>
        <begin position="20"/>
        <end position="30"/>
    </location>
</feature>
<evidence type="ECO:0000313" key="2">
    <source>
        <dbReference type="EMBL" id="KOB89541.1"/>
    </source>
</evidence>
<evidence type="ECO:0000256" key="1">
    <source>
        <dbReference type="SAM" id="MobiDB-lite"/>
    </source>
</evidence>
<name>A0A0L7M9P1_PLAF4</name>
<feature type="region of interest" description="Disordered" evidence="1">
    <location>
        <begin position="1"/>
        <end position="30"/>
    </location>
</feature>
<gene>
    <name evidence="2" type="ORF">PFDG_05090</name>
</gene>
<feature type="compositionally biased region" description="Basic and acidic residues" evidence="1">
    <location>
        <begin position="7"/>
        <end position="19"/>
    </location>
</feature>
<dbReference type="Proteomes" id="UP000054282">
    <property type="component" value="Unassembled WGS sequence"/>
</dbReference>
<evidence type="ECO:0000313" key="3">
    <source>
        <dbReference type="Proteomes" id="UP000054282"/>
    </source>
</evidence>
<dbReference type="AlphaFoldDB" id="A0A0L7M9P1"/>
<accession>A0A0L7M9P1</accession>